<gene>
    <name evidence="2" type="ORF">BaRGS_00026478</name>
</gene>
<dbReference type="Proteomes" id="UP001519460">
    <property type="component" value="Unassembled WGS sequence"/>
</dbReference>
<dbReference type="EMBL" id="JACVVK020000248">
    <property type="protein sequence ID" value="KAK7482235.1"/>
    <property type="molecule type" value="Genomic_DNA"/>
</dbReference>
<evidence type="ECO:0000256" key="1">
    <source>
        <dbReference type="SAM" id="MobiDB-lite"/>
    </source>
</evidence>
<feature type="compositionally biased region" description="Low complexity" evidence="1">
    <location>
        <begin position="30"/>
        <end position="48"/>
    </location>
</feature>
<protein>
    <submittedName>
        <fullName evidence="2">Uncharacterized protein</fullName>
    </submittedName>
</protein>
<accession>A0ABD0K5N7</accession>
<dbReference type="AlphaFoldDB" id="A0ABD0K5N7"/>
<evidence type="ECO:0000313" key="2">
    <source>
        <dbReference type="EMBL" id="KAK7482235.1"/>
    </source>
</evidence>
<feature type="compositionally biased region" description="Polar residues" evidence="1">
    <location>
        <begin position="126"/>
        <end position="138"/>
    </location>
</feature>
<evidence type="ECO:0000313" key="3">
    <source>
        <dbReference type="Proteomes" id="UP001519460"/>
    </source>
</evidence>
<proteinExistence type="predicted"/>
<keyword evidence="3" id="KW-1185">Reference proteome</keyword>
<name>A0ABD0K5N7_9CAEN</name>
<comment type="caution">
    <text evidence="2">The sequence shown here is derived from an EMBL/GenBank/DDBJ whole genome shotgun (WGS) entry which is preliminary data.</text>
</comment>
<organism evidence="2 3">
    <name type="scientific">Batillaria attramentaria</name>
    <dbReference type="NCBI Taxonomy" id="370345"/>
    <lineage>
        <taxon>Eukaryota</taxon>
        <taxon>Metazoa</taxon>
        <taxon>Spiralia</taxon>
        <taxon>Lophotrochozoa</taxon>
        <taxon>Mollusca</taxon>
        <taxon>Gastropoda</taxon>
        <taxon>Caenogastropoda</taxon>
        <taxon>Sorbeoconcha</taxon>
        <taxon>Cerithioidea</taxon>
        <taxon>Batillariidae</taxon>
        <taxon>Batillaria</taxon>
    </lineage>
</organism>
<feature type="region of interest" description="Disordered" evidence="1">
    <location>
        <begin position="1"/>
        <end position="138"/>
    </location>
</feature>
<feature type="compositionally biased region" description="Polar residues" evidence="1">
    <location>
        <begin position="1"/>
        <end position="22"/>
    </location>
</feature>
<sequence length="173" mass="18891">MPAATPSMTSAVFTPTRTSSPLTIRRSPHPESSSSHFLFSEDSLSKSLDSIDIHRPPLPRGSDEFETVIGELRPKGENSPSSTPKLNRRRRQFASRTQSSSRIDVRSPGSANSSGARNSPRGWISSHGNAGSSMNTFSQSMCKKRILRCLEQAGRRLATTIVEETKEDGSDQS</sequence>
<reference evidence="2 3" key="1">
    <citation type="journal article" date="2023" name="Sci. Data">
        <title>Genome assembly of the Korean intertidal mud-creeper Batillaria attramentaria.</title>
        <authorList>
            <person name="Patra A.K."/>
            <person name="Ho P.T."/>
            <person name="Jun S."/>
            <person name="Lee S.J."/>
            <person name="Kim Y."/>
            <person name="Won Y.J."/>
        </authorList>
    </citation>
    <scope>NUCLEOTIDE SEQUENCE [LARGE SCALE GENOMIC DNA]</scope>
    <source>
        <strain evidence="2">Wonlab-2016</strain>
    </source>
</reference>